<evidence type="ECO:0000256" key="1">
    <source>
        <dbReference type="SAM" id="MobiDB-lite"/>
    </source>
</evidence>
<keyword evidence="4" id="KW-1185">Reference proteome</keyword>
<evidence type="ECO:0000313" key="4">
    <source>
        <dbReference type="Proteomes" id="UP000612855"/>
    </source>
</evidence>
<feature type="region of interest" description="Disordered" evidence="1">
    <location>
        <begin position="693"/>
        <end position="739"/>
    </location>
</feature>
<evidence type="ECO:0000256" key="2">
    <source>
        <dbReference type="SAM" id="SignalP"/>
    </source>
</evidence>
<dbReference type="AlphaFoldDB" id="A0A917EK53"/>
<evidence type="ECO:0000313" key="3">
    <source>
        <dbReference type="EMBL" id="GGE47313.1"/>
    </source>
</evidence>
<dbReference type="EMBL" id="BMFJ01000002">
    <property type="protein sequence ID" value="GGE47313.1"/>
    <property type="molecule type" value="Genomic_DNA"/>
</dbReference>
<name>A0A917EK53_9RHOB</name>
<gene>
    <name evidence="3" type="ORF">GCM10011360_38210</name>
</gene>
<proteinExistence type="predicted"/>
<keyword evidence="2" id="KW-0732">Signal</keyword>
<organism evidence="3 4">
    <name type="scientific">Primorskyibacter flagellatus</name>
    <dbReference type="NCBI Taxonomy" id="1387277"/>
    <lineage>
        <taxon>Bacteria</taxon>
        <taxon>Pseudomonadati</taxon>
        <taxon>Pseudomonadota</taxon>
        <taxon>Alphaproteobacteria</taxon>
        <taxon>Rhodobacterales</taxon>
        <taxon>Roseobacteraceae</taxon>
        <taxon>Primorskyibacter</taxon>
    </lineage>
</organism>
<accession>A0A917EK53</accession>
<sequence>MTRLFAAMILLLVPAICAAAETAVVRSGEHDGFTRLVVYLPETTEWTLREEPDRVTLITGPEVRFDTSTVFPRIGRQRVRDVLPSRGSEGLAIILNCRCGLRTETLVGNVVVLDLLDPPATQLETAAPPPPAEPAPPDRMELPVPVPLRTIPMAEARRVTETATRSLPDKGSPEASADLQAFETEILKQLSLAATQGVLSASLSPQPRSPEADRTADLPGAGRTGPEDGVIVHQNTLIPMETEPRPVDASGIPCITNDRLDLADWRGEGTFAAELGRLRSALTGEFDDPAPATARALARFYIAYGFGAEAEAILSLPATEDQDSEILRSMSRIVDLGHDPDPSPFDSQRGCEGPAGLWSALAGQTGAMPEAEISSLLHELNALPPPLRTHLGTVVAANFVAAGNAEAAEAVFRILDRTDEAGTPRSELAKGQYELEHGDRQTGRALLDQAAGREGDASPEALLALVRDDLSRDMIVPEEVADRLAAYFLQYRDTPLAADLAETEALARASSGQFEAALASLASGKETADRIADVTETRSHVVRTLAQNTSDPDFLKHALRLADHPEEKIAADAADAIAERLLDLGFPELAATILQNNQPLREDSARAQIAARVSLGLGRGRRAEAELHRFQGTDIAELLAKTQAANGDHTAASESYRTLNMPEQAEHQAWLAGDWTRLSGSDDPLRAALATLMTPDGTVPEPDRGPLSSGRRLLQDSTSSRSTIEKMLDRYALPAEPQN</sequence>
<feature type="region of interest" description="Disordered" evidence="1">
    <location>
        <begin position="201"/>
        <end position="229"/>
    </location>
</feature>
<feature type="signal peptide" evidence="2">
    <location>
        <begin position="1"/>
        <end position="19"/>
    </location>
</feature>
<dbReference type="RefSeq" id="WP_188479411.1">
    <property type="nucleotide sequence ID" value="NZ_BMFJ01000002.1"/>
</dbReference>
<comment type="caution">
    <text evidence="3">The sequence shown here is derived from an EMBL/GenBank/DDBJ whole genome shotgun (WGS) entry which is preliminary data.</text>
</comment>
<feature type="chain" id="PRO_5037733744" evidence="2">
    <location>
        <begin position="20"/>
        <end position="739"/>
    </location>
</feature>
<protein>
    <submittedName>
        <fullName evidence="3">Uncharacterized protein</fullName>
    </submittedName>
</protein>
<feature type="region of interest" description="Disordered" evidence="1">
    <location>
        <begin position="122"/>
        <end position="142"/>
    </location>
</feature>
<reference evidence="4" key="1">
    <citation type="journal article" date="2019" name="Int. J. Syst. Evol. Microbiol.">
        <title>The Global Catalogue of Microorganisms (GCM) 10K type strain sequencing project: providing services to taxonomists for standard genome sequencing and annotation.</title>
        <authorList>
            <consortium name="The Broad Institute Genomics Platform"/>
            <consortium name="The Broad Institute Genome Sequencing Center for Infectious Disease"/>
            <person name="Wu L."/>
            <person name="Ma J."/>
        </authorList>
    </citation>
    <scope>NUCLEOTIDE SEQUENCE [LARGE SCALE GENOMIC DNA]</scope>
    <source>
        <strain evidence="4">CGMCC 1.12664</strain>
    </source>
</reference>
<dbReference type="Proteomes" id="UP000612855">
    <property type="component" value="Unassembled WGS sequence"/>
</dbReference>